<evidence type="ECO:0008006" key="5">
    <source>
        <dbReference type="Google" id="ProtNLM"/>
    </source>
</evidence>
<reference evidence="3" key="1">
    <citation type="journal article" date="2014" name="Int. J. Syst. Evol. Microbiol.">
        <title>Complete genome sequence of Corynebacterium casei LMG S-19264T (=DSM 44701T), isolated from a smear-ripened cheese.</title>
        <authorList>
            <consortium name="US DOE Joint Genome Institute (JGI-PGF)"/>
            <person name="Walter F."/>
            <person name="Albersmeier A."/>
            <person name="Kalinowski J."/>
            <person name="Ruckert C."/>
        </authorList>
    </citation>
    <scope>NUCLEOTIDE SEQUENCE</scope>
    <source>
        <strain evidence="3">JCM 18487</strain>
    </source>
</reference>
<gene>
    <name evidence="3" type="ORF">GCM10010885_22850</name>
</gene>
<proteinExistence type="predicted"/>
<feature type="chain" id="PRO_5038541876" description="Carboxypeptidase family protein" evidence="2">
    <location>
        <begin position="24"/>
        <end position="213"/>
    </location>
</feature>
<sequence>MKPAQTALCAAVCWLLTSAPVTGQVVQAQLRQPGVPQAAASGLVSAVIQFRVVSASDFRALQDARVVLMDRNGRLVKTGLTDSEGIWRANITVPRDPRFRDVGTLTALVVASGHNETVVFEVPVRKGTVQPVTLQPIQPGLRNEPYYTLGQIHRLDVIDLVNRIASQLGLERQPPIPGESGYAPWGPAIRPHPGPLPQTGSTEPRPSQQPEGQ</sequence>
<protein>
    <recommendedName>
        <fullName evidence="5">Carboxypeptidase family protein</fullName>
    </recommendedName>
</protein>
<comment type="caution">
    <text evidence="3">The sequence shown here is derived from an EMBL/GenBank/DDBJ whole genome shotgun (WGS) entry which is preliminary data.</text>
</comment>
<organism evidence="3 4">
    <name type="scientific">Alicyclobacillus cellulosilyticus</name>
    <dbReference type="NCBI Taxonomy" id="1003997"/>
    <lineage>
        <taxon>Bacteria</taxon>
        <taxon>Bacillati</taxon>
        <taxon>Bacillota</taxon>
        <taxon>Bacilli</taxon>
        <taxon>Bacillales</taxon>
        <taxon>Alicyclobacillaceae</taxon>
        <taxon>Alicyclobacillus</taxon>
    </lineage>
</organism>
<feature type="signal peptide" evidence="2">
    <location>
        <begin position="1"/>
        <end position="23"/>
    </location>
</feature>
<evidence type="ECO:0000313" key="3">
    <source>
        <dbReference type="EMBL" id="GGJ12977.1"/>
    </source>
</evidence>
<dbReference type="EMBL" id="BMOY01000049">
    <property type="protein sequence ID" value="GGJ12977.1"/>
    <property type="molecule type" value="Genomic_DNA"/>
</dbReference>
<evidence type="ECO:0000256" key="1">
    <source>
        <dbReference type="SAM" id="MobiDB-lite"/>
    </source>
</evidence>
<keyword evidence="4" id="KW-1185">Reference proteome</keyword>
<evidence type="ECO:0000313" key="4">
    <source>
        <dbReference type="Proteomes" id="UP000637695"/>
    </source>
</evidence>
<dbReference type="RefSeq" id="WP_188883237.1">
    <property type="nucleotide sequence ID" value="NZ_BMOY01000049.1"/>
</dbReference>
<reference evidence="3" key="2">
    <citation type="submission" date="2020-09" db="EMBL/GenBank/DDBJ databases">
        <authorList>
            <person name="Sun Q."/>
            <person name="Ohkuma M."/>
        </authorList>
    </citation>
    <scope>NUCLEOTIDE SEQUENCE</scope>
    <source>
        <strain evidence="3">JCM 18487</strain>
    </source>
</reference>
<accession>A0A917KK46</accession>
<feature type="region of interest" description="Disordered" evidence="1">
    <location>
        <begin position="172"/>
        <end position="213"/>
    </location>
</feature>
<dbReference type="AlphaFoldDB" id="A0A917KK46"/>
<name>A0A917KK46_9BACL</name>
<keyword evidence="2" id="KW-0732">Signal</keyword>
<dbReference type="Proteomes" id="UP000637695">
    <property type="component" value="Unassembled WGS sequence"/>
</dbReference>
<feature type="compositionally biased region" description="Polar residues" evidence="1">
    <location>
        <begin position="198"/>
        <end position="213"/>
    </location>
</feature>
<evidence type="ECO:0000256" key="2">
    <source>
        <dbReference type="SAM" id="SignalP"/>
    </source>
</evidence>